<proteinExistence type="predicted"/>
<accession>M1MXB8</accession>
<dbReference type="EMBL" id="CP004121">
    <property type="protein sequence ID" value="AGF59196.1"/>
    <property type="molecule type" value="Genomic_DNA"/>
</dbReference>
<keyword evidence="1" id="KW-1133">Transmembrane helix</keyword>
<evidence type="ECO:0000256" key="1">
    <source>
        <dbReference type="SAM" id="Phobius"/>
    </source>
</evidence>
<sequence length="51" mass="5856">MIGVIFLSLFCYSITGRNKRIILRSFLAALIFIGIFAAYVYADITFKLPFF</sequence>
<gene>
    <name evidence="2" type="ORF">Cspa_c54510</name>
</gene>
<keyword evidence="1" id="KW-0472">Membrane</keyword>
<dbReference type="AlphaFoldDB" id="M1MXB8"/>
<dbReference type="Proteomes" id="UP000011728">
    <property type="component" value="Chromosome"/>
</dbReference>
<evidence type="ECO:0000313" key="3">
    <source>
        <dbReference type="Proteomes" id="UP000011728"/>
    </source>
</evidence>
<organism evidence="2 3">
    <name type="scientific">Clostridium saccharoperbutylacetonicum N1-4(HMT)</name>
    <dbReference type="NCBI Taxonomy" id="931276"/>
    <lineage>
        <taxon>Bacteria</taxon>
        <taxon>Bacillati</taxon>
        <taxon>Bacillota</taxon>
        <taxon>Clostridia</taxon>
        <taxon>Eubacteriales</taxon>
        <taxon>Clostridiaceae</taxon>
        <taxon>Clostridium</taxon>
    </lineage>
</organism>
<feature type="transmembrane region" description="Helical" evidence="1">
    <location>
        <begin position="21"/>
        <end position="42"/>
    </location>
</feature>
<evidence type="ECO:0000313" key="2">
    <source>
        <dbReference type="EMBL" id="AGF59196.1"/>
    </source>
</evidence>
<protein>
    <submittedName>
        <fullName evidence="2">Uncharacterized protein</fullName>
    </submittedName>
</protein>
<dbReference type="KEGG" id="csr:Cspa_c54510"/>
<dbReference type="HOGENOM" id="CLU_3097456_0_0_9"/>
<keyword evidence="1" id="KW-0812">Transmembrane</keyword>
<name>M1MXB8_9CLOT</name>
<reference evidence="2 3" key="1">
    <citation type="submission" date="2013-02" db="EMBL/GenBank/DDBJ databases">
        <title>Genome sequence of Clostridium saccharoperbutylacetonicum N1-4(HMT).</title>
        <authorList>
            <person name="Poehlein A."/>
            <person name="Daniel R."/>
        </authorList>
    </citation>
    <scope>NUCLEOTIDE SEQUENCE [LARGE SCALE GENOMIC DNA]</scope>
    <source>
        <strain evidence="3">N1-4(HMT)</strain>
    </source>
</reference>
<dbReference type="PATRIC" id="fig|931276.5.peg.5508"/>
<keyword evidence="3" id="KW-1185">Reference proteome</keyword>